<organism evidence="1 2">
    <name type="scientific">Bombella saccharophila</name>
    <dbReference type="NCBI Taxonomy" id="2967338"/>
    <lineage>
        <taxon>Bacteria</taxon>
        <taxon>Pseudomonadati</taxon>
        <taxon>Pseudomonadota</taxon>
        <taxon>Alphaproteobacteria</taxon>
        <taxon>Acetobacterales</taxon>
        <taxon>Acetobacteraceae</taxon>
        <taxon>Bombella</taxon>
    </lineage>
</organism>
<sequence length="244" mass="27344">MADDPSGTGRDYDFVLKLDEAVPASDSTGLPPVKYNLFVEPGECVFIECRDEFRAAQFTDFCAGILPVKEDPATRKRRGAVSCMGLDWSDLDERRANALRGRIGRITAESGWIDLYEMHLNILWPSLHHSRAPYDTLVGEAVKLCQSFGLPGLPTQLPEKLSVLDRKRSEYVRAFMNRPSLLLLENPVSLTAPVELYNAFFTELTAARERGCAVIWIGAERSAWSGYIQQGMQRFRLGDNGLLK</sequence>
<proteinExistence type="predicted"/>
<reference evidence="1 2" key="1">
    <citation type="submission" date="2022-07" db="EMBL/GenBank/DDBJ databases">
        <title>Bombella genomes.</title>
        <authorList>
            <person name="Harer L."/>
            <person name="Styblova S."/>
            <person name="Ehrmann M."/>
        </authorList>
    </citation>
    <scope>NUCLEOTIDE SEQUENCE [LARGE SCALE GENOMIC DNA]</scope>
    <source>
        <strain evidence="1 2">TMW 2.2558</strain>
    </source>
</reference>
<evidence type="ECO:0000313" key="1">
    <source>
        <dbReference type="EMBL" id="MCX5614196.1"/>
    </source>
</evidence>
<dbReference type="Proteomes" id="UP001165648">
    <property type="component" value="Unassembled WGS sequence"/>
</dbReference>
<keyword evidence="1" id="KW-0547">Nucleotide-binding</keyword>
<evidence type="ECO:0000313" key="2">
    <source>
        <dbReference type="Proteomes" id="UP001165648"/>
    </source>
</evidence>
<dbReference type="EMBL" id="JANIDW010000001">
    <property type="protein sequence ID" value="MCX5614196.1"/>
    <property type="molecule type" value="Genomic_DNA"/>
</dbReference>
<dbReference type="Gene3D" id="3.40.50.300">
    <property type="entry name" value="P-loop containing nucleotide triphosphate hydrolases"/>
    <property type="match status" value="1"/>
</dbReference>
<keyword evidence="2" id="KW-1185">Reference proteome</keyword>
<dbReference type="RefSeq" id="WP_266106400.1">
    <property type="nucleotide sequence ID" value="NZ_JANIDW010000001.1"/>
</dbReference>
<name>A0ABT3W559_9PROT</name>
<keyword evidence="1" id="KW-0067">ATP-binding</keyword>
<dbReference type="SUPFAM" id="SSF52540">
    <property type="entry name" value="P-loop containing nucleoside triphosphate hydrolases"/>
    <property type="match status" value="1"/>
</dbReference>
<protein>
    <submittedName>
        <fullName evidence="1">ABC transporter ATP-binding protein</fullName>
    </submittedName>
</protein>
<accession>A0ABT3W559</accession>
<gene>
    <name evidence="1" type="ORF">NQF64_02895</name>
</gene>
<dbReference type="InterPro" id="IPR027417">
    <property type="entry name" value="P-loop_NTPase"/>
</dbReference>
<dbReference type="GO" id="GO:0005524">
    <property type="term" value="F:ATP binding"/>
    <property type="evidence" value="ECO:0007669"/>
    <property type="project" value="UniProtKB-KW"/>
</dbReference>
<comment type="caution">
    <text evidence="1">The sequence shown here is derived from an EMBL/GenBank/DDBJ whole genome shotgun (WGS) entry which is preliminary data.</text>
</comment>